<protein>
    <submittedName>
        <fullName evidence="1">Uncharacterized protein</fullName>
    </submittedName>
</protein>
<dbReference type="AlphaFoldDB" id="A0A7L5DY03"/>
<keyword evidence="2" id="KW-1185">Reference proteome</keyword>
<dbReference type="KEGG" id="srho:HH216_22350"/>
<name>A0A7L5DY03_9BACT</name>
<accession>A0A7L5DY03</accession>
<evidence type="ECO:0000313" key="2">
    <source>
        <dbReference type="Proteomes" id="UP000501128"/>
    </source>
</evidence>
<dbReference type="Proteomes" id="UP000501128">
    <property type="component" value="Chromosome"/>
</dbReference>
<sequence>MNTPSGSWGEWAVDDYKTALSGKLLVPEPGAFGPDFVIEKIGTGLFDIPKGNHKGQVVKALNPLSSAAKAGLKEGDVFT</sequence>
<dbReference type="EMBL" id="CP051677">
    <property type="protein sequence ID" value="QJD80857.1"/>
    <property type="molecule type" value="Genomic_DNA"/>
</dbReference>
<proteinExistence type="predicted"/>
<dbReference type="RefSeq" id="WP_169552877.1">
    <property type="nucleotide sequence ID" value="NZ_CP051677.1"/>
</dbReference>
<evidence type="ECO:0000313" key="1">
    <source>
        <dbReference type="EMBL" id="QJD80857.1"/>
    </source>
</evidence>
<organism evidence="1 2">
    <name type="scientific">Spirosoma rhododendri</name>
    <dbReference type="NCBI Taxonomy" id="2728024"/>
    <lineage>
        <taxon>Bacteria</taxon>
        <taxon>Pseudomonadati</taxon>
        <taxon>Bacteroidota</taxon>
        <taxon>Cytophagia</taxon>
        <taxon>Cytophagales</taxon>
        <taxon>Cytophagaceae</taxon>
        <taxon>Spirosoma</taxon>
    </lineage>
</organism>
<reference evidence="1 2" key="1">
    <citation type="submission" date="2020-04" db="EMBL/GenBank/DDBJ databases">
        <title>Genome sequencing of novel species.</title>
        <authorList>
            <person name="Heo J."/>
            <person name="Kim S.-J."/>
            <person name="Kim J.-S."/>
            <person name="Hong S.-B."/>
            <person name="Kwon S.-W."/>
        </authorList>
    </citation>
    <scope>NUCLEOTIDE SEQUENCE [LARGE SCALE GENOMIC DNA]</scope>
    <source>
        <strain evidence="1 2">CJU-R4</strain>
    </source>
</reference>
<gene>
    <name evidence="1" type="ORF">HH216_22350</name>
</gene>